<organism evidence="2 3">
    <name type="scientific">Streptomyces sanyensis</name>
    <dbReference type="NCBI Taxonomy" id="568869"/>
    <lineage>
        <taxon>Bacteria</taxon>
        <taxon>Bacillati</taxon>
        <taxon>Actinomycetota</taxon>
        <taxon>Actinomycetes</taxon>
        <taxon>Kitasatosporales</taxon>
        <taxon>Streptomycetaceae</taxon>
        <taxon>Streptomyces</taxon>
    </lineage>
</organism>
<evidence type="ECO:0000256" key="1">
    <source>
        <dbReference type="SAM" id="MobiDB-lite"/>
    </source>
</evidence>
<name>A0ABP9BCK0_9ACTN</name>
<evidence type="ECO:0000313" key="3">
    <source>
        <dbReference type="Proteomes" id="UP001501147"/>
    </source>
</evidence>
<feature type="region of interest" description="Disordered" evidence="1">
    <location>
        <begin position="292"/>
        <end position="314"/>
    </location>
</feature>
<sequence length="632" mass="65142">MPNPPDPVAPEGPGGAPGPGHARDDEPVHAPAAPYGRLVRIAYLVLLPALGAHRAVIASHTLAQRALAGRRGGTAGYGQSRVRLVRYCLAAPRRPWTTAGLPLVLGLRMAPRMGGADELAAARALSLLPPEARAVLALTAVDALPTPEAAEVLTRAGVPDPLAAVRATSGPAALADAGRILRAAEFDPGQVRLHPTDLLRRRALTRTAAAVLAVCLLGAAALWGSGDGPAGPAAGPPGRTAPRAPDAAALRTAPFDRWERTARVDFTAWPARGGRRGDLGLLQRALDAWAGTADAPRPSTAADTGAQPPAGPPSLLFADRLDGVDVVLLHDGTRLARYTESGGGEDPPELHLARTDRADVTTAAAVALTRGARGTRYLLAPWIARTGARDLREPQAATRPIDTRAGVTEPVPAPAADGPCDTWPVLVLRSSTRIAERHGFLLTDLGGLTPVHLTHTPPPGAGVPAGRPREAVSPSALASWARSACTLRGLRDQGVRAVNDWVFARQDLPEGAGQAAWVCTRADTWQGRGEVAVRFQPPGSGPGTPGRVVARARDTAACTHVGRHVAAGTRWRSPGGNWFVLAAGSRATVRLDLGGGLDTSVAATTAAVAAAADTPVAVTARLADGTRTGPPR</sequence>
<keyword evidence="3" id="KW-1185">Reference proteome</keyword>
<evidence type="ECO:0008006" key="4">
    <source>
        <dbReference type="Google" id="ProtNLM"/>
    </source>
</evidence>
<proteinExistence type="predicted"/>
<dbReference type="RefSeq" id="WP_345615803.1">
    <property type="nucleotide sequence ID" value="NZ_BAABJV010000019.1"/>
</dbReference>
<dbReference type="Proteomes" id="UP001501147">
    <property type="component" value="Unassembled WGS sequence"/>
</dbReference>
<feature type="region of interest" description="Disordered" evidence="1">
    <location>
        <begin position="1"/>
        <end position="29"/>
    </location>
</feature>
<evidence type="ECO:0000313" key="2">
    <source>
        <dbReference type="EMBL" id="GAA4792699.1"/>
    </source>
</evidence>
<gene>
    <name evidence="2" type="ORF">GCM10023329_51000</name>
</gene>
<accession>A0ABP9BCK0</accession>
<protein>
    <recommendedName>
        <fullName evidence="4">DNA-directed RNA polymerase specialized sigma24 family protein</fullName>
    </recommendedName>
</protein>
<feature type="compositionally biased region" description="Pro residues" evidence="1">
    <location>
        <begin position="1"/>
        <end position="10"/>
    </location>
</feature>
<comment type="caution">
    <text evidence="2">The sequence shown here is derived from an EMBL/GenBank/DDBJ whole genome shotgun (WGS) entry which is preliminary data.</text>
</comment>
<dbReference type="EMBL" id="BAABJV010000019">
    <property type="protein sequence ID" value="GAA4792699.1"/>
    <property type="molecule type" value="Genomic_DNA"/>
</dbReference>
<reference evidence="3" key="1">
    <citation type="journal article" date="2019" name="Int. J. Syst. Evol. Microbiol.">
        <title>The Global Catalogue of Microorganisms (GCM) 10K type strain sequencing project: providing services to taxonomists for standard genome sequencing and annotation.</title>
        <authorList>
            <consortium name="The Broad Institute Genomics Platform"/>
            <consortium name="The Broad Institute Genome Sequencing Center for Infectious Disease"/>
            <person name="Wu L."/>
            <person name="Ma J."/>
        </authorList>
    </citation>
    <scope>NUCLEOTIDE SEQUENCE [LARGE SCALE GENOMIC DNA]</scope>
    <source>
        <strain evidence="3">JCM 18324</strain>
    </source>
</reference>